<proteinExistence type="inferred from homology"/>
<evidence type="ECO:0000256" key="9">
    <source>
        <dbReference type="ARBA" id="ARBA00023014"/>
    </source>
</evidence>
<comment type="catalytic activity">
    <reaction evidence="10">
        <text>(sulfur carrier)-H + L-cysteine = (sulfur carrier)-SH + L-alanine</text>
        <dbReference type="Rhea" id="RHEA:43892"/>
        <dbReference type="Rhea" id="RHEA-COMP:14737"/>
        <dbReference type="Rhea" id="RHEA-COMP:14739"/>
        <dbReference type="ChEBI" id="CHEBI:29917"/>
        <dbReference type="ChEBI" id="CHEBI:35235"/>
        <dbReference type="ChEBI" id="CHEBI:57972"/>
        <dbReference type="ChEBI" id="CHEBI:64428"/>
        <dbReference type="EC" id="2.8.1.7"/>
    </reaction>
</comment>
<evidence type="ECO:0000256" key="10">
    <source>
        <dbReference type="ARBA" id="ARBA00050776"/>
    </source>
</evidence>
<dbReference type="PANTHER" id="PTHR11601">
    <property type="entry name" value="CYSTEINE DESULFURYLASE FAMILY MEMBER"/>
    <property type="match status" value="1"/>
</dbReference>
<comment type="cofactor">
    <cofactor evidence="1 11">
        <name>pyridoxal 5'-phosphate</name>
        <dbReference type="ChEBI" id="CHEBI:597326"/>
    </cofactor>
</comment>
<organism evidence="13 14">
    <name type="scientific">Iningainema tapete BLCC-T55</name>
    <dbReference type="NCBI Taxonomy" id="2748662"/>
    <lineage>
        <taxon>Bacteria</taxon>
        <taxon>Bacillati</taxon>
        <taxon>Cyanobacteriota</taxon>
        <taxon>Cyanophyceae</taxon>
        <taxon>Nostocales</taxon>
        <taxon>Scytonemataceae</taxon>
        <taxon>Iningainema tapete</taxon>
    </lineage>
</organism>
<dbReference type="PIRSF" id="PIRSF005572">
    <property type="entry name" value="NifS"/>
    <property type="match status" value="1"/>
</dbReference>
<dbReference type="GO" id="GO:0051537">
    <property type="term" value="F:2 iron, 2 sulfur cluster binding"/>
    <property type="evidence" value="ECO:0007669"/>
    <property type="project" value="UniProtKB-KW"/>
</dbReference>
<dbReference type="EC" id="2.8.1.7" evidence="3"/>
<dbReference type="InterPro" id="IPR000192">
    <property type="entry name" value="Aminotrans_V_dom"/>
</dbReference>
<dbReference type="Gene3D" id="3.90.1150.10">
    <property type="entry name" value="Aspartate Aminotransferase, domain 1"/>
    <property type="match status" value="1"/>
</dbReference>
<dbReference type="SUPFAM" id="SSF53383">
    <property type="entry name" value="PLP-dependent transferases"/>
    <property type="match status" value="1"/>
</dbReference>
<protein>
    <recommendedName>
        <fullName evidence="3">cysteine desulfurase</fullName>
        <ecNumber evidence="3">2.8.1.7</ecNumber>
    </recommendedName>
</protein>
<dbReference type="EMBL" id="JACXAE010000072">
    <property type="protein sequence ID" value="MBD2774739.1"/>
    <property type="molecule type" value="Genomic_DNA"/>
</dbReference>
<evidence type="ECO:0000256" key="7">
    <source>
        <dbReference type="ARBA" id="ARBA00022898"/>
    </source>
</evidence>
<comment type="caution">
    <text evidence="13">The sequence shown here is derived from an EMBL/GenBank/DDBJ whole genome shotgun (WGS) entry which is preliminary data.</text>
</comment>
<dbReference type="GO" id="GO:0046872">
    <property type="term" value="F:metal ion binding"/>
    <property type="evidence" value="ECO:0007669"/>
    <property type="project" value="UniProtKB-KW"/>
</dbReference>
<dbReference type="RefSeq" id="WP_190832166.1">
    <property type="nucleotide sequence ID" value="NZ_CAWPPI010000072.1"/>
</dbReference>
<dbReference type="InterPro" id="IPR015422">
    <property type="entry name" value="PyrdxlP-dep_Trfase_small"/>
</dbReference>
<dbReference type="AlphaFoldDB" id="A0A8J6XMU3"/>
<dbReference type="FunFam" id="3.40.640.10:FF:000003">
    <property type="entry name" value="Cysteine desulfurase IscS"/>
    <property type="match status" value="1"/>
</dbReference>
<dbReference type="NCBIfam" id="NF002806">
    <property type="entry name" value="PRK02948.1"/>
    <property type="match status" value="1"/>
</dbReference>
<keyword evidence="9" id="KW-0411">Iron-sulfur</keyword>
<keyword evidence="5" id="KW-0001">2Fe-2S</keyword>
<dbReference type="Proteomes" id="UP000629098">
    <property type="component" value="Unassembled WGS sequence"/>
</dbReference>
<accession>A0A8J6XMU3</accession>
<evidence type="ECO:0000256" key="6">
    <source>
        <dbReference type="ARBA" id="ARBA00022723"/>
    </source>
</evidence>
<reference evidence="13" key="1">
    <citation type="submission" date="2020-09" db="EMBL/GenBank/DDBJ databases">
        <title>Iningainema tapete sp. nov. (Scytonemataceae, Cyanobacteria) from greenhouses in central Florida (USA) produces two types of nodularin with biosynthetic potential for microcystin-LR and anabaenopeptins.</title>
        <authorList>
            <person name="Berthold D.E."/>
            <person name="Lefler F.W."/>
            <person name="Huang I.-S."/>
            <person name="Abdulla H."/>
            <person name="Zimba P.V."/>
            <person name="Laughinghouse H.D. IV."/>
        </authorList>
    </citation>
    <scope>NUCLEOTIDE SEQUENCE</scope>
    <source>
        <strain evidence="13">BLCCT55</strain>
    </source>
</reference>
<feature type="domain" description="Aminotransferase class V" evidence="12">
    <location>
        <begin position="6"/>
        <end position="370"/>
    </location>
</feature>
<evidence type="ECO:0000256" key="4">
    <source>
        <dbReference type="ARBA" id="ARBA00022679"/>
    </source>
</evidence>
<dbReference type="GO" id="GO:0031071">
    <property type="term" value="F:cysteine desulfurase activity"/>
    <property type="evidence" value="ECO:0007669"/>
    <property type="project" value="UniProtKB-EC"/>
</dbReference>
<evidence type="ECO:0000256" key="8">
    <source>
        <dbReference type="ARBA" id="ARBA00023004"/>
    </source>
</evidence>
<keyword evidence="4" id="KW-0808">Transferase</keyword>
<evidence type="ECO:0000313" key="14">
    <source>
        <dbReference type="Proteomes" id="UP000629098"/>
    </source>
</evidence>
<comment type="similarity">
    <text evidence="2">Belongs to the class-V pyridoxal-phosphate-dependent aminotransferase family. NifS/IscS subfamily.</text>
</comment>
<evidence type="ECO:0000256" key="3">
    <source>
        <dbReference type="ARBA" id="ARBA00012239"/>
    </source>
</evidence>
<dbReference type="PANTHER" id="PTHR11601:SF34">
    <property type="entry name" value="CYSTEINE DESULFURASE"/>
    <property type="match status" value="1"/>
</dbReference>
<evidence type="ECO:0000256" key="5">
    <source>
        <dbReference type="ARBA" id="ARBA00022714"/>
    </source>
</evidence>
<dbReference type="InterPro" id="IPR015424">
    <property type="entry name" value="PyrdxlP-dep_Trfase"/>
</dbReference>
<dbReference type="Pfam" id="PF00266">
    <property type="entry name" value="Aminotran_5"/>
    <property type="match status" value="1"/>
</dbReference>
<dbReference type="InterPro" id="IPR020578">
    <property type="entry name" value="Aminotrans_V_PyrdxlP_BS"/>
</dbReference>
<dbReference type="InterPro" id="IPR015421">
    <property type="entry name" value="PyrdxlP-dep_Trfase_major"/>
</dbReference>
<keyword evidence="6" id="KW-0479">Metal-binding</keyword>
<dbReference type="InterPro" id="IPR016454">
    <property type="entry name" value="Cysteine_dSase"/>
</dbReference>
<evidence type="ECO:0000256" key="1">
    <source>
        <dbReference type="ARBA" id="ARBA00001933"/>
    </source>
</evidence>
<sequence>MSQRPIYLDCHATTPVDERVLAAMIPYFTQHFGNPSSISHVYGWEAEAAVKQTREILADAINATPEEIVFTSGATEANNLAIKGVAEAYFQKGQHIITVATEHSAVLDPCKYLKTLGFEITILPVQKDGLIDLSELDRAFRPDTILVTVMAANNEIGVLQPLAEIGAMCHSRNVLFHTDAAQAIGKIPLDVQAMKIDLMSLTAHKVYGPKGIGALYVRRRNPRVQLAPQQHGGGHERGMRSGTLYTPQIVGLGKAVEIALQEQTTETERLTQLRQRLWEQLSGLEGIHLNGHPTLRLPGNLNISVEQVDGSALSLGLQPVMAVSSGSACSSTSTAPSHVLTALGHPEQLAYASIRFGIGRFNSVEEIDRVAAHAIATIQSLRRQASLVG</sequence>
<dbReference type="PROSITE" id="PS00595">
    <property type="entry name" value="AA_TRANSFER_CLASS_5"/>
    <property type="match status" value="1"/>
</dbReference>
<gene>
    <name evidence="13" type="ORF">ICL16_22380</name>
</gene>
<evidence type="ECO:0000259" key="12">
    <source>
        <dbReference type="Pfam" id="PF00266"/>
    </source>
</evidence>
<evidence type="ECO:0000256" key="11">
    <source>
        <dbReference type="RuleBase" id="RU004504"/>
    </source>
</evidence>
<name>A0A8J6XMU3_9CYAN</name>
<dbReference type="Gene3D" id="3.40.640.10">
    <property type="entry name" value="Type I PLP-dependent aspartate aminotransferase-like (Major domain)"/>
    <property type="match status" value="1"/>
</dbReference>
<keyword evidence="14" id="KW-1185">Reference proteome</keyword>
<keyword evidence="7" id="KW-0663">Pyridoxal phosphate</keyword>
<evidence type="ECO:0000256" key="2">
    <source>
        <dbReference type="ARBA" id="ARBA00006490"/>
    </source>
</evidence>
<evidence type="ECO:0000313" key="13">
    <source>
        <dbReference type="EMBL" id="MBD2774739.1"/>
    </source>
</evidence>
<keyword evidence="8" id="KW-0408">Iron</keyword>